<accession>A0A1G6N3J0</accession>
<sequence>MKYVYWGLISIIVAWELHALKDIFNYSVGLQLTLNIVLVIYFGYLLDIPYSRFLTILYNKKSQ</sequence>
<evidence type="ECO:0000313" key="3">
    <source>
        <dbReference type="Proteomes" id="UP000242949"/>
    </source>
</evidence>
<keyword evidence="1" id="KW-0472">Membrane</keyword>
<reference evidence="3" key="1">
    <citation type="submission" date="2016-09" db="EMBL/GenBank/DDBJ databases">
        <authorList>
            <person name="Varghese N."/>
            <person name="Submissions S."/>
        </authorList>
    </citation>
    <scope>NUCLEOTIDE SEQUENCE [LARGE SCALE GENOMIC DNA]</scope>
    <source>
        <strain evidence="3">S5</strain>
    </source>
</reference>
<keyword evidence="3" id="KW-1185">Reference proteome</keyword>
<gene>
    <name evidence="2" type="ORF">SAMN05421734_1148</name>
</gene>
<keyword evidence="1" id="KW-0812">Transmembrane</keyword>
<dbReference type="AlphaFoldDB" id="A0A1G6N3J0"/>
<proteinExistence type="predicted"/>
<feature type="transmembrane region" description="Helical" evidence="1">
    <location>
        <begin position="29"/>
        <end position="46"/>
    </location>
</feature>
<dbReference type="STRING" id="1612202.SAMN05421734_1148"/>
<protein>
    <submittedName>
        <fullName evidence="2">Uncharacterized protein</fullName>
    </submittedName>
</protein>
<name>A0A1G6N3J0_9BACI</name>
<keyword evidence="1" id="KW-1133">Transmembrane helix</keyword>
<evidence type="ECO:0000313" key="2">
    <source>
        <dbReference type="EMBL" id="SDC62409.1"/>
    </source>
</evidence>
<dbReference type="Proteomes" id="UP000242949">
    <property type="component" value="Unassembled WGS sequence"/>
</dbReference>
<dbReference type="OrthoDB" id="2973099at2"/>
<dbReference type="EMBL" id="FMYI01000014">
    <property type="protein sequence ID" value="SDC62409.1"/>
    <property type="molecule type" value="Genomic_DNA"/>
</dbReference>
<evidence type="ECO:0000256" key="1">
    <source>
        <dbReference type="SAM" id="Phobius"/>
    </source>
</evidence>
<dbReference type="RefSeq" id="WP_143008378.1">
    <property type="nucleotide sequence ID" value="NZ_FMYI01000014.1"/>
</dbReference>
<organism evidence="2 3">
    <name type="scientific">Pelagirhabdus alkalitolerans</name>
    <dbReference type="NCBI Taxonomy" id="1612202"/>
    <lineage>
        <taxon>Bacteria</taxon>
        <taxon>Bacillati</taxon>
        <taxon>Bacillota</taxon>
        <taxon>Bacilli</taxon>
        <taxon>Bacillales</taxon>
        <taxon>Bacillaceae</taxon>
        <taxon>Pelagirhabdus</taxon>
    </lineage>
</organism>